<dbReference type="SMART" id="SM00729">
    <property type="entry name" value="Elp3"/>
    <property type="match status" value="1"/>
</dbReference>
<reference evidence="6 7" key="2">
    <citation type="journal article" date="2010" name="Stand. Genomic Sci.">
        <title>Complete genome sequence of Syntrophothermus lipocalidus type strain (TGB-C1).</title>
        <authorList>
            <person name="Djao O.D."/>
            <person name="Zhang X."/>
            <person name="Lucas S."/>
            <person name="Lapidus A."/>
            <person name="Del Rio T.G."/>
            <person name="Nolan M."/>
            <person name="Tice H."/>
            <person name="Cheng J.F."/>
            <person name="Han C."/>
            <person name="Tapia R."/>
            <person name="Goodwin L."/>
            <person name="Pitluck S."/>
            <person name="Liolios K."/>
            <person name="Ivanova N."/>
            <person name="Mavromatis K."/>
            <person name="Mikhailova N."/>
            <person name="Ovchinnikova G."/>
            <person name="Pati A."/>
            <person name="Brambilla E."/>
            <person name="Chen A."/>
            <person name="Palaniappan K."/>
            <person name="Land M."/>
            <person name="Hauser L."/>
            <person name="Chang Y.J."/>
            <person name="Jeffries C.D."/>
            <person name="Rohde M."/>
            <person name="Sikorski J."/>
            <person name="Spring S."/>
            <person name="Goker M."/>
            <person name="Detter J.C."/>
            <person name="Woyke T."/>
            <person name="Bristow J."/>
            <person name="Eisen J.A."/>
            <person name="Markowitz V."/>
            <person name="Hugenholtz P."/>
            <person name="Kyrpides N.C."/>
            <person name="Klenk H.P."/>
        </authorList>
    </citation>
    <scope>NUCLEOTIDE SEQUENCE [LARGE SCALE GENOMIC DNA]</scope>
    <source>
        <strain evidence="7">DSM 12680 / TGB-C1</strain>
    </source>
</reference>
<dbReference type="STRING" id="643648.Slip_1992"/>
<dbReference type="Proteomes" id="UP000000378">
    <property type="component" value="Chromosome"/>
</dbReference>
<evidence type="ECO:0000259" key="5">
    <source>
        <dbReference type="PROSITE" id="PS51918"/>
    </source>
</evidence>
<dbReference type="Gene3D" id="3.20.20.70">
    <property type="entry name" value="Aldolase class I"/>
    <property type="match status" value="1"/>
</dbReference>
<accession>D7CPW4</accession>
<dbReference type="Pfam" id="PF04055">
    <property type="entry name" value="Radical_SAM"/>
    <property type="match status" value="1"/>
</dbReference>
<dbReference type="SUPFAM" id="SSF102114">
    <property type="entry name" value="Radical SAM enzymes"/>
    <property type="match status" value="1"/>
</dbReference>
<dbReference type="CDD" id="cd01335">
    <property type="entry name" value="Radical_SAM"/>
    <property type="match status" value="1"/>
</dbReference>
<keyword evidence="7" id="KW-1185">Reference proteome</keyword>
<sequence>MFEYAKKMVGEAVITEAANYLAKDPENNIEKLLNIASKLAIRQNHKEQIASAGKHLSDRDSHWHKLLVRTLRETHPKVRERLAVNFIINSVLLGIPKQYELAEKLGYAVPWAILMDPTDRCNLRCKGCWAGEYAKKNDLTFELMDRIVKEGEELNIFFYLFSGGEPLLRKDDILKLAKKHPDSVFHIFTNGTLIDEKFAEECADAANIIFAISIDGFEESTDMRRGKGTFAKVMRAADILHKYGLIYGFSTTYHRHNVEEITSDEYIDMLVDKGFRFGWLFTYVPVGSESDLEFMATPEQRAYVCKRIREIRATKPILVADFWNDGELTGGCIAGGRRYFHINAAGDVEPCAFVHYSCVNIKDTSLKEALGNPLFLAYQERQPFNENHLRPCPLIDNPRGLAACVKESEARCTQTVSLDAEKFATSLEAYAAEWGRKADRIWEQTRRNIDR</sequence>
<dbReference type="EMBL" id="CP002048">
    <property type="protein sequence ID" value="ADI02742.1"/>
    <property type="molecule type" value="Genomic_DNA"/>
</dbReference>
<dbReference type="SFLD" id="SFLDS00029">
    <property type="entry name" value="Radical_SAM"/>
    <property type="match status" value="1"/>
</dbReference>
<dbReference type="PROSITE" id="PS51918">
    <property type="entry name" value="RADICAL_SAM"/>
    <property type="match status" value="1"/>
</dbReference>
<evidence type="ECO:0000313" key="7">
    <source>
        <dbReference type="Proteomes" id="UP000000378"/>
    </source>
</evidence>
<keyword evidence="2" id="KW-0479">Metal-binding</keyword>
<reference evidence="7" key="1">
    <citation type="journal article" date="2010" name="Stand. Genomic Sci.">
        <title>Complete genome sequence of Syntrophothermus lipocalidus type strain (TGB-C1T).</title>
        <authorList>
            <consortium name="US DOE Joint Genome Institute (JGI-PGF)"/>
            <person name="Djao O."/>
            <person name="Zhang X."/>
            <person name="Lucas S."/>
            <person name="Lapidus A."/>
            <person name="Glavina Del Rio T."/>
            <person name="Nolan M."/>
            <person name="Tice H."/>
            <person name="Cheng J."/>
            <person name="Han C."/>
            <person name="Tapia R."/>
            <person name="Goodwin L."/>
            <person name="Pitluck S."/>
            <person name="Liolios K."/>
            <person name="Ivanova N."/>
            <person name="Mavromatis K."/>
            <person name="Mikhailova N."/>
            <person name="Ovchinnikova G."/>
            <person name="Pati A."/>
            <person name="Brambilla E."/>
            <person name="Chen A."/>
            <person name="Palaniappan K."/>
            <person name="Land M."/>
            <person name="Hauser L."/>
            <person name="Chang Y."/>
            <person name="Jeffries C."/>
            <person name="Rohde M."/>
            <person name="Sikorski J."/>
            <person name="Spring S."/>
            <person name="Goker M."/>
            <person name="Detter J."/>
            <person name="Woyke T."/>
            <person name="Bristow J."/>
            <person name="Eisen J."/>
            <person name="Markowitz V."/>
            <person name="Hugenholtz P."/>
            <person name="Kyrpides N."/>
            <person name="Klenk H."/>
        </authorList>
    </citation>
    <scope>NUCLEOTIDE SEQUENCE [LARGE SCALE GENOMIC DNA]</scope>
    <source>
        <strain evidence="7">DSM 12680 / TGB-C1</strain>
    </source>
</reference>
<dbReference type="InterPro" id="IPR023885">
    <property type="entry name" value="4Fe4S-binding_SPASM_dom"/>
</dbReference>
<keyword evidence="4" id="KW-0411">Iron-sulfur</keyword>
<dbReference type="SFLD" id="SFLDG01067">
    <property type="entry name" value="SPASM/twitch_domain_containing"/>
    <property type="match status" value="1"/>
</dbReference>
<dbReference type="Pfam" id="PF13186">
    <property type="entry name" value="SPASM"/>
    <property type="match status" value="1"/>
</dbReference>
<dbReference type="InterPro" id="IPR058240">
    <property type="entry name" value="rSAM_sf"/>
</dbReference>
<dbReference type="InterPro" id="IPR013785">
    <property type="entry name" value="Aldolase_TIM"/>
</dbReference>
<dbReference type="GO" id="GO:0046872">
    <property type="term" value="F:metal ion binding"/>
    <property type="evidence" value="ECO:0007669"/>
    <property type="project" value="UniProtKB-KW"/>
</dbReference>
<dbReference type="CDD" id="cd21128">
    <property type="entry name" value="SPASM_rSAM"/>
    <property type="match status" value="1"/>
</dbReference>
<gene>
    <name evidence="6" type="ordered locus">Slip_1992</name>
</gene>
<dbReference type="KEGG" id="slp:Slip_1992"/>
<organism evidence="6 7">
    <name type="scientific">Syntrophothermus lipocalidus (strain DSM 12680 / TGB-C1)</name>
    <dbReference type="NCBI Taxonomy" id="643648"/>
    <lineage>
        <taxon>Bacteria</taxon>
        <taxon>Bacillati</taxon>
        <taxon>Bacillota</taxon>
        <taxon>Clostridia</taxon>
        <taxon>Eubacteriales</taxon>
        <taxon>Syntrophomonadaceae</taxon>
        <taxon>Syntrophothermus</taxon>
    </lineage>
</organism>
<dbReference type="RefSeq" id="WP_013176144.1">
    <property type="nucleotide sequence ID" value="NC_014220.1"/>
</dbReference>
<name>D7CPW4_SYNLT</name>
<dbReference type="PANTHER" id="PTHR43524">
    <property type="entry name" value="RADICAL SAM SUPERFAMILY PROTEIN"/>
    <property type="match status" value="1"/>
</dbReference>
<keyword evidence="3" id="KW-0408">Iron</keyword>
<feature type="domain" description="Radical SAM core" evidence="5">
    <location>
        <begin position="107"/>
        <end position="315"/>
    </location>
</feature>
<evidence type="ECO:0000256" key="2">
    <source>
        <dbReference type="ARBA" id="ARBA00022723"/>
    </source>
</evidence>
<evidence type="ECO:0000256" key="3">
    <source>
        <dbReference type="ARBA" id="ARBA00023004"/>
    </source>
</evidence>
<dbReference type="InterPro" id="IPR006638">
    <property type="entry name" value="Elp3/MiaA/NifB-like_rSAM"/>
</dbReference>
<dbReference type="GO" id="GO:0051536">
    <property type="term" value="F:iron-sulfur cluster binding"/>
    <property type="evidence" value="ECO:0007669"/>
    <property type="project" value="UniProtKB-KW"/>
</dbReference>
<proteinExistence type="predicted"/>
<dbReference type="AlphaFoldDB" id="D7CPW4"/>
<protein>
    <submittedName>
        <fullName evidence="6">Radical SAM domain protein</fullName>
    </submittedName>
</protein>
<dbReference type="InterPro" id="IPR007197">
    <property type="entry name" value="rSAM"/>
</dbReference>
<evidence type="ECO:0000313" key="6">
    <source>
        <dbReference type="EMBL" id="ADI02742.1"/>
    </source>
</evidence>
<evidence type="ECO:0000256" key="1">
    <source>
        <dbReference type="ARBA" id="ARBA00022691"/>
    </source>
</evidence>
<keyword evidence="1" id="KW-0949">S-adenosyl-L-methionine</keyword>
<evidence type="ECO:0000256" key="4">
    <source>
        <dbReference type="ARBA" id="ARBA00023014"/>
    </source>
</evidence>
<dbReference type="eggNOG" id="COG0535">
    <property type="taxonomic scope" value="Bacteria"/>
</dbReference>
<dbReference type="GO" id="GO:0003824">
    <property type="term" value="F:catalytic activity"/>
    <property type="evidence" value="ECO:0007669"/>
    <property type="project" value="InterPro"/>
</dbReference>
<dbReference type="SFLD" id="SFLDG01386">
    <property type="entry name" value="main_SPASM_domain-containing"/>
    <property type="match status" value="1"/>
</dbReference>
<dbReference type="PANTHER" id="PTHR43524:SF1">
    <property type="entry name" value="RADICAL SAM SUPERFAMILY PROTEIN"/>
    <property type="match status" value="1"/>
</dbReference>
<dbReference type="HOGENOM" id="CLU_044700_0_0_9"/>